<dbReference type="PANTHER" id="PTHR35811">
    <property type="entry name" value="SLR1870 PROTEIN"/>
    <property type="match status" value="1"/>
</dbReference>
<protein>
    <recommendedName>
        <fullName evidence="1">HTH OST-type domain-containing protein</fullName>
    </recommendedName>
</protein>
<keyword evidence="3" id="KW-1185">Reference proteome</keyword>
<dbReference type="PANTHER" id="PTHR35811:SF1">
    <property type="entry name" value="HTH OST-TYPE DOMAIN-CONTAINING PROTEIN"/>
    <property type="match status" value="1"/>
</dbReference>
<accession>A0ABU0UZN5</accession>
<evidence type="ECO:0000313" key="3">
    <source>
        <dbReference type="Proteomes" id="UP001233360"/>
    </source>
</evidence>
<dbReference type="CDD" id="cd11297">
    <property type="entry name" value="PIN_LabA-like_N_1"/>
    <property type="match status" value="1"/>
</dbReference>
<dbReference type="InterPro" id="IPR021139">
    <property type="entry name" value="NYN"/>
</dbReference>
<dbReference type="Pfam" id="PF01936">
    <property type="entry name" value="NYN"/>
    <property type="match status" value="1"/>
</dbReference>
<dbReference type="PROSITE" id="PS51644">
    <property type="entry name" value="HTH_OST"/>
    <property type="match status" value="1"/>
</dbReference>
<dbReference type="Gene3D" id="3.40.50.1010">
    <property type="entry name" value="5'-nuclease"/>
    <property type="match status" value="1"/>
</dbReference>
<feature type="domain" description="HTH OST-type" evidence="1">
    <location>
        <begin position="210"/>
        <end position="284"/>
    </location>
</feature>
<reference evidence="2 3" key="1">
    <citation type="submission" date="2023-07" db="EMBL/GenBank/DDBJ databases">
        <title>Functional and genomic diversity of the sorghum phyllosphere microbiome.</title>
        <authorList>
            <person name="Shade A."/>
        </authorList>
    </citation>
    <scope>NUCLEOTIDE SEQUENCE [LARGE SCALE GENOMIC DNA]</scope>
    <source>
        <strain evidence="2 3">SORGH_AS_0887</strain>
    </source>
</reference>
<dbReference type="EMBL" id="JAUTBK010000002">
    <property type="protein sequence ID" value="MDQ1210037.1"/>
    <property type="molecule type" value="Genomic_DNA"/>
</dbReference>
<gene>
    <name evidence="2" type="ORF">QE380_002960</name>
</gene>
<dbReference type="InterPro" id="IPR025605">
    <property type="entry name" value="OST-HTH/LOTUS_dom"/>
</dbReference>
<dbReference type="Proteomes" id="UP001233360">
    <property type="component" value="Unassembled WGS sequence"/>
</dbReference>
<dbReference type="Gene3D" id="3.30.420.610">
    <property type="entry name" value="LOTUS domain-like"/>
    <property type="match status" value="1"/>
</dbReference>
<dbReference type="Pfam" id="PF12872">
    <property type="entry name" value="OST-HTH"/>
    <property type="match status" value="1"/>
</dbReference>
<name>A0ABU0UZN5_ACIBI</name>
<evidence type="ECO:0000313" key="2">
    <source>
        <dbReference type="EMBL" id="MDQ1210037.1"/>
    </source>
</evidence>
<evidence type="ECO:0000259" key="1">
    <source>
        <dbReference type="PROSITE" id="PS51644"/>
    </source>
</evidence>
<comment type="caution">
    <text evidence="2">The sequence shown here is derived from an EMBL/GenBank/DDBJ whole genome shotgun (WGS) entry which is preliminary data.</text>
</comment>
<proteinExistence type="predicted"/>
<sequence>MSAGLKSLFKRKLNYKLIITTRLIDWGYKKLDLQTKKLAVLIDADNSSVSSIGLILEEIAKYGIASVKRVYGDWSSESLNKWRDILLPHAITPVQQFAYTTGKDATDMGLIIDAMDLLYSGALDGFCIISSDSDFTPLASRIRESGLVVYGVGRKQTPEAFRKACDKFIYVENLVEDEKPILENKTVLDQKEIIKEPAKKIIEKDVTQTVDRATLNLIYKAVKDNSDESGWANLSVVGQYISMVRPDFDARNYGRAKLSGLIKMLNLFDTKIEGSQMFLKKTKNNLVKTQ</sequence>
<organism evidence="2 3">
    <name type="scientific">Acinetobacter baylyi</name>
    <dbReference type="NCBI Taxonomy" id="202950"/>
    <lineage>
        <taxon>Bacteria</taxon>
        <taxon>Pseudomonadati</taxon>
        <taxon>Pseudomonadota</taxon>
        <taxon>Gammaproteobacteria</taxon>
        <taxon>Moraxellales</taxon>
        <taxon>Moraxellaceae</taxon>
        <taxon>Acinetobacter</taxon>
    </lineage>
</organism>
<dbReference type="InterPro" id="IPR041966">
    <property type="entry name" value="LOTUS-like"/>
</dbReference>
<dbReference type="CDD" id="cd10146">
    <property type="entry name" value="LabA_like_C"/>
    <property type="match status" value="1"/>
</dbReference>